<evidence type="ECO:0000313" key="9">
    <source>
        <dbReference type="Proteomes" id="UP000823617"/>
    </source>
</evidence>
<keyword evidence="5 6" id="KW-0408">Iron</keyword>
<comment type="subcellular location">
    <subcellularLocation>
        <location evidence="1">Cell envelope</location>
    </subcellularLocation>
</comment>
<name>A0A9D9HJ37_9BACT</name>
<dbReference type="Pfam" id="PF03150">
    <property type="entry name" value="CCP_MauG"/>
    <property type="match status" value="1"/>
</dbReference>
<gene>
    <name evidence="8" type="ORF">IAC08_00045</name>
</gene>
<keyword evidence="3 6" id="KW-0479">Metal-binding</keyword>
<dbReference type="InterPro" id="IPR009056">
    <property type="entry name" value="Cyt_c-like_dom"/>
</dbReference>
<dbReference type="GO" id="GO:0009055">
    <property type="term" value="F:electron transfer activity"/>
    <property type="evidence" value="ECO:0007669"/>
    <property type="project" value="InterPro"/>
</dbReference>
<evidence type="ECO:0000256" key="6">
    <source>
        <dbReference type="PROSITE-ProRule" id="PRU00433"/>
    </source>
</evidence>
<reference evidence="8" key="2">
    <citation type="journal article" date="2021" name="PeerJ">
        <title>Extensive microbial diversity within the chicken gut microbiome revealed by metagenomics and culture.</title>
        <authorList>
            <person name="Gilroy R."/>
            <person name="Ravi A."/>
            <person name="Getino M."/>
            <person name="Pursley I."/>
            <person name="Horton D.L."/>
            <person name="Alikhan N.F."/>
            <person name="Baker D."/>
            <person name="Gharbi K."/>
            <person name="Hall N."/>
            <person name="Watson M."/>
            <person name="Adriaenssens E.M."/>
            <person name="Foster-Nyarko E."/>
            <person name="Jarju S."/>
            <person name="Secka A."/>
            <person name="Antonio M."/>
            <person name="Oren A."/>
            <person name="Chaudhuri R.R."/>
            <person name="La Ragione R."/>
            <person name="Hildebrand F."/>
            <person name="Pallen M.J."/>
        </authorList>
    </citation>
    <scope>NUCLEOTIDE SEQUENCE</scope>
    <source>
        <strain evidence="8">B1-3475</strain>
    </source>
</reference>
<feature type="domain" description="Cytochrome c" evidence="7">
    <location>
        <begin position="326"/>
        <end position="450"/>
    </location>
</feature>
<keyword evidence="2 6" id="KW-0349">Heme</keyword>
<comment type="caution">
    <text evidence="8">The sequence shown here is derived from an EMBL/GenBank/DDBJ whole genome shotgun (WGS) entry which is preliminary data.</text>
</comment>
<protein>
    <submittedName>
        <fullName evidence="8">Heme-binding domain-containing protein</fullName>
    </submittedName>
</protein>
<dbReference type="GO" id="GO:0046872">
    <property type="term" value="F:metal ion binding"/>
    <property type="evidence" value="ECO:0007669"/>
    <property type="project" value="UniProtKB-KW"/>
</dbReference>
<dbReference type="PANTHER" id="PTHR30600:SF7">
    <property type="entry name" value="CYTOCHROME C PEROXIDASE-RELATED"/>
    <property type="match status" value="1"/>
</dbReference>
<dbReference type="Pfam" id="PF14376">
    <property type="entry name" value="Haem_bd"/>
    <property type="match status" value="1"/>
</dbReference>
<dbReference type="GO" id="GO:0020037">
    <property type="term" value="F:heme binding"/>
    <property type="evidence" value="ECO:0007669"/>
    <property type="project" value="InterPro"/>
</dbReference>
<dbReference type="GO" id="GO:0004130">
    <property type="term" value="F:cytochrome-c peroxidase activity"/>
    <property type="evidence" value="ECO:0007669"/>
    <property type="project" value="TreeGrafter"/>
</dbReference>
<dbReference type="InterPro" id="IPR004852">
    <property type="entry name" value="Di-haem_cyt_c_peroxidsae"/>
</dbReference>
<evidence type="ECO:0000256" key="5">
    <source>
        <dbReference type="ARBA" id="ARBA00023004"/>
    </source>
</evidence>
<evidence type="ECO:0000256" key="4">
    <source>
        <dbReference type="ARBA" id="ARBA00023002"/>
    </source>
</evidence>
<evidence type="ECO:0000256" key="2">
    <source>
        <dbReference type="ARBA" id="ARBA00022617"/>
    </source>
</evidence>
<keyword evidence="4" id="KW-0560">Oxidoreductase</keyword>
<dbReference type="SUPFAM" id="SSF46626">
    <property type="entry name" value="Cytochrome c"/>
    <property type="match status" value="2"/>
</dbReference>
<evidence type="ECO:0000313" key="8">
    <source>
        <dbReference type="EMBL" id="MBO8454784.1"/>
    </source>
</evidence>
<organism evidence="8 9">
    <name type="scientific">Candidatus Cryptobacteroides intestinigallinarum</name>
    <dbReference type="NCBI Taxonomy" id="2840767"/>
    <lineage>
        <taxon>Bacteria</taxon>
        <taxon>Pseudomonadati</taxon>
        <taxon>Bacteroidota</taxon>
        <taxon>Bacteroidia</taxon>
        <taxon>Bacteroidales</taxon>
        <taxon>Candidatus Cryptobacteroides</taxon>
    </lineage>
</organism>
<dbReference type="PANTHER" id="PTHR30600">
    <property type="entry name" value="CYTOCHROME C PEROXIDASE-RELATED"/>
    <property type="match status" value="1"/>
</dbReference>
<dbReference type="InterPro" id="IPR036909">
    <property type="entry name" value="Cyt_c-like_dom_sf"/>
</dbReference>
<accession>A0A9D9HJ37</accession>
<evidence type="ECO:0000256" key="1">
    <source>
        <dbReference type="ARBA" id="ARBA00004196"/>
    </source>
</evidence>
<dbReference type="SMART" id="SM01235">
    <property type="entry name" value="Haem_bd"/>
    <property type="match status" value="1"/>
</dbReference>
<dbReference type="InterPro" id="IPR051395">
    <property type="entry name" value="Cytochrome_c_Peroxidase/MauG"/>
</dbReference>
<evidence type="ECO:0000259" key="7">
    <source>
        <dbReference type="PROSITE" id="PS51007"/>
    </source>
</evidence>
<dbReference type="Gene3D" id="1.10.760.10">
    <property type="entry name" value="Cytochrome c-like domain"/>
    <property type="match status" value="2"/>
</dbReference>
<dbReference type="EMBL" id="JADIMK010000001">
    <property type="protein sequence ID" value="MBO8454784.1"/>
    <property type="molecule type" value="Genomic_DNA"/>
</dbReference>
<dbReference type="AlphaFoldDB" id="A0A9D9HJ37"/>
<sequence>MKKSSKILIAVVIVIAVLAVIYRAVNRAPSADLTANEQLLQILEDGGCAECHSADPKLPFYANWPIAKSLITKHIVDGYATFDIMPFEEALTNGTAPNEVDLAKVERCLSDGSMPLAQYYLVHWGSSVTGAKEAIALEAVRQLRAQFYPNTLAAAEFANEPIRPIPDSVPFDEKKAALGNILYHDTRLSADGTVSCATCHGLTTGGVDNKRYSEGIKGQLGGVNAPTVYNAVFNFVQFWDGRAATLAEQAGGPPLNPVEMGCSSFDEIVARLSEDKEFVKEFTAVYPEGLSQATITDAIGEFEKTLVTPNSAFDRYLKGDKTAMTADQIEGYALFKEYNCATCHAGVNMGGLTYELMGQRDNYFEDRDLTLKSGLTDGDNGRWAQTGVERDRYRFKTPGLRNVALTYPYYHDGSVKTLSEAINKMARFQVGRKISAADNKKVESFLNALTGEYNGVVLTNTNGNSAEEAAAKTEAAPAAEE</sequence>
<dbReference type="PROSITE" id="PS51007">
    <property type="entry name" value="CYTC"/>
    <property type="match status" value="1"/>
</dbReference>
<reference evidence="8" key="1">
    <citation type="submission" date="2020-10" db="EMBL/GenBank/DDBJ databases">
        <authorList>
            <person name="Gilroy R."/>
        </authorList>
    </citation>
    <scope>NUCLEOTIDE SEQUENCE</scope>
    <source>
        <strain evidence="8">B1-3475</strain>
    </source>
</reference>
<dbReference type="GO" id="GO:0030313">
    <property type="term" value="C:cell envelope"/>
    <property type="evidence" value="ECO:0007669"/>
    <property type="project" value="UniProtKB-SubCell"/>
</dbReference>
<dbReference type="Proteomes" id="UP000823617">
    <property type="component" value="Unassembled WGS sequence"/>
</dbReference>
<evidence type="ECO:0000256" key="3">
    <source>
        <dbReference type="ARBA" id="ARBA00022723"/>
    </source>
</evidence>
<proteinExistence type="predicted"/>
<dbReference type="InterPro" id="IPR025992">
    <property type="entry name" value="Haem-bd"/>
</dbReference>